<gene>
    <name evidence="2" type="ORF">FE782_21505</name>
</gene>
<dbReference type="InterPro" id="IPR003607">
    <property type="entry name" value="HD/PDEase_dom"/>
</dbReference>
<evidence type="ECO:0000313" key="3">
    <source>
        <dbReference type="Proteomes" id="UP000309676"/>
    </source>
</evidence>
<dbReference type="EMBL" id="VCIW01000016">
    <property type="protein sequence ID" value="TLS50245.1"/>
    <property type="molecule type" value="Genomic_DNA"/>
</dbReference>
<feature type="domain" description="HD-GYP" evidence="1">
    <location>
        <begin position="116"/>
        <end position="312"/>
    </location>
</feature>
<evidence type="ECO:0000259" key="1">
    <source>
        <dbReference type="PROSITE" id="PS51832"/>
    </source>
</evidence>
<dbReference type="InterPro" id="IPR037522">
    <property type="entry name" value="HD_GYP_dom"/>
</dbReference>
<dbReference type="SMART" id="SM00471">
    <property type="entry name" value="HDc"/>
    <property type="match status" value="1"/>
</dbReference>
<dbReference type="AlphaFoldDB" id="A0A5R9GFP7"/>
<keyword evidence="3" id="KW-1185">Reference proteome</keyword>
<dbReference type="Pfam" id="PF13487">
    <property type="entry name" value="HD_5"/>
    <property type="match status" value="1"/>
</dbReference>
<sequence length="354" mass="39707">MTLLHYITKQRSEGGREMLASLIGNVVKNDVFNEQGLLVIPANTKLSEIHIDMIKKHGVTILPHHLKAPAPKLAPKTNDVVVSHATEEMKDVFVRFRAGEAPSVSEMKTNLIPTIQEAIEFPTLFGLLSGLQAKDDYTFRHNIGVAVISTMIGKWLGLDSDKLQTLTLAAALHDIGKVKIEDDILNKPGKFTDEEYGLMKRHTTYGHEILSGRNDLPPEVPLVALQHHERLDGRGYPFGISGDKMTYNSKIVAVADVFHAMTSNRVYRGEIPFYKVLLQMKEDAFGKMDPFICNLFVHRMMEMSIGSEVLLSNQATGNIVLVFPDDPIHPLVQVDNQFYDLRQHSQIYIERLVG</sequence>
<evidence type="ECO:0000313" key="2">
    <source>
        <dbReference type="EMBL" id="TLS50245.1"/>
    </source>
</evidence>
<dbReference type="PANTHER" id="PTHR43155:SF2">
    <property type="entry name" value="CYCLIC DI-GMP PHOSPHODIESTERASE PA4108"/>
    <property type="match status" value="1"/>
</dbReference>
<dbReference type="Gene3D" id="1.10.3210.10">
    <property type="entry name" value="Hypothetical protein af1432"/>
    <property type="match status" value="1"/>
</dbReference>
<proteinExistence type="predicted"/>
<dbReference type="InterPro" id="IPR006675">
    <property type="entry name" value="HDIG_dom"/>
</dbReference>
<dbReference type="CDD" id="cd00077">
    <property type="entry name" value="HDc"/>
    <property type="match status" value="1"/>
</dbReference>
<name>A0A5R9GFP7_9BACL</name>
<comment type="caution">
    <text evidence="2">The sequence shown here is derived from an EMBL/GenBank/DDBJ whole genome shotgun (WGS) entry which is preliminary data.</text>
</comment>
<dbReference type="NCBIfam" id="TIGR00277">
    <property type="entry name" value="HDIG"/>
    <property type="match status" value="1"/>
</dbReference>
<dbReference type="SUPFAM" id="SSF109604">
    <property type="entry name" value="HD-domain/PDEase-like"/>
    <property type="match status" value="1"/>
</dbReference>
<accession>A0A5R9GFP7</accession>
<reference evidence="2 3" key="1">
    <citation type="submission" date="2019-05" db="EMBL/GenBank/DDBJ databases">
        <authorList>
            <person name="Narsing Rao M.P."/>
            <person name="Li W.J."/>
        </authorList>
    </citation>
    <scope>NUCLEOTIDE SEQUENCE [LARGE SCALE GENOMIC DNA]</scope>
    <source>
        <strain evidence="2 3">SYSU_K30003</strain>
    </source>
</reference>
<protein>
    <submittedName>
        <fullName evidence="2">HD-GYP domain-containing protein</fullName>
    </submittedName>
</protein>
<dbReference type="PROSITE" id="PS51832">
    <property type="entry name" value="HD_GYP"/>
    <property type="match status" value="1"/>
</dbReference>
<organism evidence="2 3">
    <name type="scientific">Paenibacillus antri</name>
    <dbReference type="NCBI Taxonomy" id="2582848"/>
    <lineage>
        <taxon>Bacteria</taxon>
        <taxon>Bacillati</taxon>
        <taxon>Bacillota</taxon>
        <taxon>Bacilli</taxon>
        <taxon>Bacillales</taxon>
        <taxon>Paenibacillaceae</taxon>
        <taxon>Paenibacillus</taxon>
    </lineage>
</organism>
<dbReference type="Proteomes" id="UP000309676">
    <property type="component" value="Unassembled WGS sequence"/>
</dbReference>
<dbReference type="PANTHER" id="PTHR43155">
    <property type="entry name" value="CYCLIC DI-GMP PHOSPHODIESTERASE PA4108-RELATED"/>
    <property type="match status" value="1"/>
</dbReference>